<dbReference type="Pfam" id="PF09334">
    <property type="entry name" value="tRNA-synt_1g"/>
    <property type="match status" value="1"/>
</dbReference>
<dbReference type="GO" id="GO:0004825">
    <property type="term" value="F:methionine-tRNA ligase activity"/>
    <property type="evidence" value="ECO:0007669"/>
    <property type="project" value="UniProtKB-EC"/>
</dbReference>
<comment type="caution">
    <text evidence="12">The sequence shown here is derived from an EMBL/GenBank/DDBJ whole genome shotgun (WGS) entry which is preliminary data.</text>
</comment>
<keyword evidence="9" id="KW-0963">Cytoplasm</keyword>
<dbReference type="InterPro" id="IPR014758">
    <property type="entry name" value="Met-tRNA_synth"/>
</dbReference>
<comment type="cofactor">
    <cofactor evidence="9">
        <name>Zn(2+)</name>
        <dbReference type="ChEBI" id="CHEBI:29105"/>
    </cofactor>
    <text evidence="9">Binds 1 zinc ion per subunit.</text>
</comment>
<keyword evidence="13" id="KW-1185">Reference proteome</keyword>
<dbReference type="Gene3D" id="2.20.28.20">
    <property type="entry name" value="Methionyl-tRNA synthetase, Zn-domain"/>
    <property type="match status" value="1"/>
</dbReference>
<reference evidence="12 13" key="1">
    <citation type="submission" date="2021-10" db="EMBL/GenBank/DDBJ databases">
        <authorList>
            <person name="Criscuolo A."/>
        </authorList>
    </citation>
    <scope>NUCLEOTIDE SEQUENCE [LARGE SCALE GENOMIC DNA]</scope>
    <source>
        <strain evidence="13">CIP 111883</strain>
    </source>
</reference>
<proteinExistence type="inferred from homology"/>
<evidence type="ECO:0000256" key="7">
    <source>
        <dbReference type="ARBA" id="ARBA00023146"/>
    </source>
</evidence>
<evidence type="ECO:0000256" key="6">
    <source>
        <dbReference type="ARBA" id="ARBA00022917"/>
    </source>
</evidence>
<dbReference type="SUPFAM" id="SSF47323">
    <property type="entry name" value="Anticodon-binding domain of a subclass of class I aminoacyl-tRNA synthetases"/>
    <property type="match status" value="1"/>
</dbReference>
<dbReference type="HAMAP" id="MF_00098">
    <property type="entry name" value="Met_tRNA_synth_type1"/>
    <property type="match status" value="1"/>
</dbReference>
<organism evidence="12 13">
    <name type="scientific">Sutcliffiella rhizosphaerae</name>
    <dbReference type="NCBI Taxonomy" id="2880967"/>
    <lineage>
        <taxon>Bacteria</taxon>
        <taxon>Bacillati</taxon>
        <taxon>Bacillota</taxon>
        <taxon>Bacilli</taxon>
        <taxon>Bacillales</taxon>
        <taxon>Bacillaceae</taxon>
        <taxon>Sutcliffiella</taxon>
    </lineage>
</organism>
<comment type="caution">
    <text evidence="9">Lacks conserved residue(s) required for the propagation of feature annotation.</text>
</comment>
<feature type="domain" description="Methionyl/Leucyl tRNA synthetase" evidence="10">
    <location>
        <begin position="4"/>
        <end position="387"/>
    </location>
</feature>
<dbReference type="InterPro" id="IPR015413">
    <property type="entry name" value="Methionyl/Leucyl_tRNA_Synth"/>
</dbReference>
<dbReference type="InterPro" id="IPR029038">
    <property type="entry name" value="MetRS_Zn"/>
</dbReference>
<dbReference type="PANTHER" id="PTHR45765:SF1">
    <property type="entry name" value="METHIONINE--TRNA LIGASE, CYTOPLASMIC"/>
    <property type="match status" value="1"/>
</dbReference>
<comment type="similarity">
    <text evidence="2 9">Belongs to the class-I aminoacyl-tRNA synthetase family. MetG type 1 subfamily.</text>
</comment>
<comment type="subcellular location">
    <subcellularLocation>
        <location evidence="9">Cytoplasm</location>
    </subcellularLocation>
</comment>
<evidence type="ECO:0000256" key="3">
    <source>
        <dbReference type="ARBA" id="ARBA00022598"/>
    </source>
</evidence>
<comment type="function">
    <text evidence="1 9">Is required not only for elongation of protein synthesis but also for the initiation of all mRNA translation through initiator tRNA(fMet) aminoacylation.</text>
</comment>
<dbReference type="InterPro" id="IPR033911">
    <property type="entry name" value="MetRS_core"/>
</dbReference>
<evidence type="ECO:0000313" key="13">
    <source>
        <dbReference type="Proteomes" id="UP000789833"/>
    </source>
</evidence>
<keyword evidence="9" id="KW-0862">Zinc</keyword>
<sequence length="542" mass="62608">MNVFIGGAWVYANGSLHLGHIASLLPGDILARYFRLKGQQVLYVSGSDCNGTPIAVKARREGVPASTIANQYHQEFIHCYQKLGFTYDSYSRTDSTQHHHVVQEVFMQLMKKGYIFRKDVEQTFCQSCDQFLPDRFVVGNCPVCDTFARGDQCDHCSTILDPLELNHRKCSICGTEPAIRDTEHFYFKLSQLQNFLEGFTLNAETNSLWRENALSLTSRYLQEGLKDRAVSRDLPIGVSVPIEGYENKKIYVWVEAVIGYLSASKIINQSESFWEKDTISYYVHGKDNIPFHTIFWPAILKGIEHNGLPTHIISNEYLTLEKKKLSTSKNWAVWLPDFLEKYDPDSLRYFLTINAAEKRDADFSWREFIYSHNSELLGAYGNFVNRTFQFVVKFFEGKLNGGEVNQEIVLEMEKLYLQTGERIEKANLKFALEEIFSYVRKSNKYFDEKQPWKQVKENRENCEQILKDCSFIIINLANLLSPFLPFSSEKILKMAQIESTEWKPIQLNSLKLLNVAPIFQRIDEAKIQTEVELLHKQGTEST</sequence>
<feature type="domain" description="Methionyl-tRNA synthetase anticodon-binding" evidence="11">
    <location>
        <begin position="402"/>
        <end position="517"/>
    </location>
</feature>
<dbReference type="Pfam" id="PF19303">
    <property type="entry name" value="Anticodon_3"/>
    <property type="match status" value="1"/>
</dbReference>
<dbReference type="Proteomes" id="UP000789833">
    <property type="component" value="Unassembled WGS sequence"/>
</dbReference>
<dbReference type="Gene3D" id="1.10.730.10">
    <property type="entry name" value="Isoleucyl-tRNA Synthetase, Domain 1"/>
    <property type="match status" value="1"/>
</dbReference>
<dbReference type="SUPFAM" id="SSF57770">
    <property type="entry name" value="Methionyl-tRNA synthetase (MetRS), Zn-domain"/>
    <property type="match status" value="1"/>
</dbReference>
<dbReference type="RefSeq" id="WP_230505143.1">
    <property type="nucleotide sequence ID" value="NZ_CAKJTJ010000055.1"/>
</dbReference>
<comment type="catalytic activity">
    <reaction evidence="8 9">
        <text>tRNA(Met) + L-methionine + ATP = L-methionyl-tRNA(Met) + AMP + diphosphate</text>
        <dbReference type="Rhea" id="RHEA:13481"/>
        <dbReference type="Rhea" id="RHEA-COMP:9667"/>
        <dbReference type="Rhea" id="RHEA-COMP:9698"/>
        <dbReference type="ChEBI" id="CHEBI:30616"/>
        <dbReference type="ChEBI" id="CHEBI:33019"/>
        <dbReference type="ChEBI" id="CHEBI:57844"/>
        <dbReference type="ChEBI" id="CHEBI:78442"/>
        <dbReference type="ChEBI" id="CHEBI:78530"/>
        <dbReference type="ChEBI" id="CHEBI:456215"/>
        <dbReference type="EC" id="6.1.1.10"/>
    </reaction>
</comment>
<evidence type="ECO:0000256" key="4">
    <source>
        <dbReference type="ARBA" id="ARBA00022741"/>
    </source>
</evidence>
<comment type="subunit">
    <text evidence="9">Monomer.</text>
</comment>
<dbReference type="EC" id="6.1.1.10" evidence="9"/>
<feature type="binding site" evidence="9">
    <location>
        <position position="144"/>
    </location>
    <ligand>
        <name>Zn(2+)</name>
        <dbReference type="ChEBI" id="CHEBI:29105"/>
    </ligand>
</feature>
<protein>
    <recommendedName>
        <fullName evidence="9">Methionine--tRNA ligase</fullName>
        <ecNumber evidence="9">6.1.1.10</ecNumber>
    </recommendedName>
    <alternativeName>
        <fullName evidence="9">Methionyl-tRNA synthetase</fullName>
        <shortName evidence="9">MetRS</shortName>
    </alternativeName>
</protein>
<dbReference type="InterPro" id="IPR023458">
    <property type="entry name" value="Met-tRNA_ligase_1"/>
</dbReference>
<dbReference type="PRINTS" id="PR01041">
    <property type="entry name" value="TRNASYNTHMET"/>
</dbReference>
<feature type="binding site" evidence="9">
    <location>
        <position position="156"/>
    </location>
    <ligand>
        <name>Zn(2+)</name>
        <dbReference type="ChEBI" id="CHEBI:29105"/>
    </ligand>
</feature>
<dbReference type="CDD" id="cd07957">
    <property type="entry name" value="Anticodon_Ia_Met"/>
    <property type="match status" value="1"/>
</dbReference>
<evidence type="ECO:0000256" key="8">
    <source>
        <dbReference type="ARBA" id="ARBA00047364"/>
    </source>
</evidence>
<dbReference type="InterPro" id="IPR014729">
    <property type="entry name" value="Rossmann-like_a/b/a_fold"/>
</dbReference>
<gene>
    <name evidence="12" type="primary">metG_2</name>
    <name evidence="9" type="synonym">metG</name>
    <name evidence="12" type="ORF">BACCIP111883_04390</name>
</gene>
<dbReference type="InterPro" id="IPR041872">
    <property type="entry name" value="Anticodon_Met"/>
</dbReference>
<evidence type="ECO:0000256" key="5">
    <source>
        <dbReference type="ARBA" id="ARBA00022840"/>
    </source>
</evidence>
<evidence type="ECO:0000259" key="11">
    <source>
        <dbReference type="Pfam" id="PF19303"/>
    </source>
</evidence>
<name>A0ABM8YUE1_9BACI</name>
<keyword evidence="5 9" id="KW-0067">ATP-binding</keyword>
<evidence type="ECO:0000256" key="1">
    <source>
        <dbReference type="ARBA" id="ARBA00003314"/>
    </source>
</evidence>
<keyword evidence="3 9" id="KW-0436">Ligase</keyword>
<dbReference type="SUPFAM" id="SSF52374">
    <property type="entry name" value="Nucleotidylyl transferase"/>
    <property type="match status" value="1"/>
</dbReference>
<dbReference type="CDD" id="cd00814">
    <property type="entry name" value="MetRS_core"/>
    <property type="match status" value="1"/>
</dbReference>
<keyword evidence="6 9" id="KW-0648">Protein biosynthesis</keyword>
<evidence type="ECO:0000313" key="12">
    <source>
        <dbReference type="EMBL" id="CAG9623572.1"/>
    </source>
</evidence>
<dbReference type="Gene3D" id="3.40.50.620">
    <property type="entry name" value="HUPs"/>
    <property type="match status" value="1"/>
</dbReference>
<dbReference type="PANTHER" id="PTHR45765">
    <property type="entry name" value="METHIONINE--TRNA LIGASE"/>
    <property type="match status" value="1"/>
</dbReference>
<feature type="binding site" evidence="9">
    <location>
        <position position="327"/>
    </location>
    <ligand>
        <name>ATP</name>
        <dbReference type="ChEBI" id="CHEBI:30616"/>
    </ligand>
</feature>
<evidence type="ECO:0000256" key="2">
    <source>
        <dbReference type="ARBA" id="ARBA00008258"/>
    </source>
</evidence>
<feature type="binding site" evidence="9">
    <location>
        <position position="141"/>
    </location>
    <ligand>
        <name>Zn(2+)</name>
        <dbReference type="ChEBI" id="CHEBI:29105"/>
    </ligand>
</feature>
<keyword evidence="7 9" id="KW-0030">Aminoacyl-tRNA synthetase</keyword>
<keyword evidence="4 9" id="KW-0547">Nucleotide-binding</keyword>
<evidence type="ECO:0000259" key="10">
    <source>
        <dbReference type="Pfam" id="PF09334"/>
    </source>
</evidence>
<accession>A0ABM8YUE1</accession>
<keyword evidence="9" id="KW-0479">Metal-binding</keyword>
<feature type="binding site" evidence="9">
    <location>
        <position position="153"/>
    </location>
    <ligand>
        <name>Zn(2+)</name>
        <dbReference type="ChEBI" id="CHEBI:29105"/>
    </ligand>
</feature>
<dbReference type="EMBL" id="CAKJTJ010000055">
    <property type="protein sequence ID" value="CAG9623572.1"/>
    <property type="molecule type" value="Genomic_DNA"/>
</dbReference>
<dbReference type="NCBIfam" id="TIGR00398">
    <property type="entry name" value="metG"/>
    <property type="match status" value="1"/>
</dbReference>
<feature type="short sequence motif" description="'KMSKS' region" evidence="9">
    <location>
        <begin position="324"/>
        <end position="328"/>
    </location>
</feature>
<dbReference type="InterPro" id="IPR009080">
    <property type="entry name" value="tRNAsynth_Ia_anticodon-bd"/>
</dbReference>
<evidence type="ECO:0000256" key="9">
    <source>
        <dbReference type="HAMAP-Rule" id="MF_00098"/>
    </source>
</evidence>